<evidence type="ECO:0000313" key="8">
    <source>
        <dbReference type="EMBL" id="MFC4543650.1"/>
    </source>
</evidence>
<comment type="caution">
    <text evidence="8">The sequence shown here is derived from an EMBL/GenBank/DDBJ whole genome shotgun (WGS) entry which is preliminary data.</text>
</comment>
<keyword evidence="3" id="KW-0949">S-adenosyl-L-methionine</keyword>
<dbReference type="GO" id="GO:0046872">
    <property type="term" value="F:metal ion binding"/>
    <property type="evidence" value="ECO:0007669"/>
    <property type="project" value="UniProtKB-KW"/>
</dbReference>
<dbReference type="RefSeq" id="WP_250138578.1">
    <property type="nucleotide sequence ID" value="NZ_JALIQP010000001.1"/>
</dbReference>
<dbReference type="Gene3D" id="3.20.20.70">
    <property type="entry name" value="Aldolase class I"/>
    <property type="match status" value="1"/>
</dbReference>
<evidence type="ECO:0000256" key="2">
    <source>
        <dbReference type="ARBA" id="ARBA00022485"/>
    </source>
</evidence>
<protein>
    <submittedName>
        <fullName evidence="8">TIGR04347 family pseudo-SAM/SPASM protein</fullName>
    </submittedName>
</protein>
<dbReference type="SFLD" id="SFLDG01386">
    <property type="entry name" value="main_SPASM_domain-containing"/>
    <property type="match status" value="1"/>
</dbReference>
<evidence type="ECO:0000256" key="5">
    <source>
        <dbReference type="ARBA" id="ARBA00023004"/>
    </source>
</evidence>
<dbReference type="InterPro" id="IPR058240">
    <property type="entry name" value="rSAM_sf"/>
</dbReference>
<dbReference type="SMART" id="SM00729">
    <property type="entry name" value="Elp3"/>
    <property type="match status" value="1"/>
</dbReference>
<accession>A0ABD5PTQ5</accession>
<proteinExistence type="predicted"/>
<dbReference type="Pfam" id="PF04055">
    <property type="entry name" value="Radical_SAM"/>
    <property type="match status" value="1"/>
</dbReference>
<dbReference type="FunFam" id="3.20.20.70:FF:000325">
    <property type="entry name" value="Radical SAM domain protein"/>
    <property type="match status" value="1"/>
</dbReference>
<feature type="domain" description="Radical SAM core" evidence="7">
    <location>
        <begin position="35"/>
        <end position="245"/>
    </location>
</feature>
<keyword evidence="9" id="KW-1185">Reference proteome</keyword>
<dbReference type="InterPro" id="IPR013785">
    <property type="entry name" value="Aldolase_TIM"/>
</dbReference>
<dbReference type="PROSITE" id="PS51918">
    <property type="entry name" value="RADICAL_SAM"/>
    <property type="match status" value="1"/>
</dbReference>
<keyword evidence="2" id="KW-0004">4Fe-4S</keyword>
<dbReference type="Proteomes" id="UP001595898">
    <property type="component" value="Unassembled WGS sequence"/>
</dbReference>
<dbReference type="SUPFAM" id="SSF102114">
    <property type="entry name" value="Radical SAM enzymes"/>
    <property type="match status" value="1"/>
</dbReference>
<evidence type="ECO:0000259" key="7">
    <source>
        <dbReference type="PROSITE" id="PS51918"/>
    </source>
</evidence>
<dbReference type="CDD" id="cd01335">
    <property type="entry name" value="Radical_SAM"/>
    <property type="match status" value="1"/>
</dbReference>
<dbReference type="PANTHER" id="PTHR11228">
    <property type="entry name" value="RADICAL SAM DOMAIN PROTEIN"/>
    <property type="match status" value="1"/>
</dbReference>
<dbReference type="GO" id="GO:0051539">
    <property type="term" value="F:4 iron, 4 sulfur cluster binding"/>
    <property type="evidence" value="ECO:0007669"/>
    <property type="project" value="UniProtKB-KW"/>
</dbReference>
<gene>
    <name evidence="8" type="ORF">ACFO5R_17120</name>
</gene>
<reference evidence="8 9" key="1">
    <citation type="journal article" date="2019" name="Int. J. Syst. Evol. Microbiol.">
        <title>The Global Catalogue of Microorganisms (GCM) 10K type strain sequencing project: providing services to taxonomists for standard genome sequencing and annotation.</title>
        <authorList>
            <consortium name="The Broad Institute Genomics Platform"/>
            <consortium name="The Broad Institute Genome Sequencing Center for Infectious Disease"/>
            <person name="Wu L."/>
            <person name="Ma J."/>
        </authorList>
    </citation>
    <scope>NUCLEOTIDE SEQUENCE [LARGE SCALE GENOMIC DNA]</scope>
    <source>
        <strain evidence="8 9">WLHS5</strain>
    </source>
</reference>
<dbReference type="InterPro" id="IPR007197">
    <property type="entry name" value="rSAM"/>
</dbReference>
<comment type="cofactor">
    <cofactor evidence="1">
        <name>[4Fe-4S] cluster</name>
        <dbReference type="ChEBI" id="CHEBI:49883"/>
    </cofactor>
</comment>
<dbReference type="EMBL" id="JBHSFA010000009">
    <property type="protein sequence ID" value="MFC4543650.1"/>
    <property type="molecule type" value="Genomic_DNA"/>
</dbReference>
<name>A0ABD5PTQ5_9EURY</name>
<keyword evidence="5" id="KW-0408">Iron</keyword>
<dbReference type="PIRSF" id="PIRSF037420">
    <property type="entry name" value="PQQ_syn_pqqE"/>
    <property type="match status" value="1"/>
</dbReference>
<dbReference type="InterPro" id="IPR050377">
    <property type="entry name" value="Radical_SAM_PqqE_MftC-like"/>
</dbReference>
<dbReference type="InterPro" id="IPR027626">
    <property type="entry name" value="Pseudo_SAM_Halo"/>
</dbReference>
<evidence type="ECO:0000256" key="6">
    <source>
        <dbReference type="ARBA" id="ARBA00023014"/>
    </source>
</evidence>
<dbReference type="Pfam" id="PF13186">
    <property type="entry name" value="SPASM"/>
    <property type="match status" value="1"/>
</dbReference>
<evidence type="ECO:0000256" key="1">
    <source>
        <dbReference type="ARBA" id="ARBA00001966"/>
    </source>
</evidence>
<dbReference type="NCBIfam" id="TIGR04085">
    <property type="entry name" value="rSAM_more_4Fe4S"/>
    <property type="match status" value="1"/>
</dbReference>
<dbReference type="SFLD" id="SFLDS00029">
    <property type="entry name" value="Radical_SAM"/>
    <property type="match status" value="1"/>
</dbReference>
<keyword evidence="4" id="KW-0479">Metal-binding</keyword>
<dbReference type="InterPro" id="IPR006638">
    <property type="entry name" value="Elp3/MiaA/NifB-like_rSAM"/>
</dbReference>
<dbReference type="SFLD" id="SFLDG01067">
    <property type="entry name" value="SPASM/twitch_domain_containing"/>
    <property type="match status" value="1"/>
</dbReference>
<dbReference type="AlphaFoldDB" id="A0ABD5PTQ5"/>
<dbReference type="InterPro" id="IPR017200">
    <property type="entry name" value="PqqE-like"/>
</dbReference>
<dbReference type="PANTHER" id="PTHR11228:SF7">
    <property type="entry name" value="PQQA PEPTIDE CYCLASE"/>
    <property type="match status" value="1"/>
</dbReference>
<evidence type="ECO:0000256" key="3">
    <source>
        <dbReference type="ARBA" id="ARBA00022691"/>
    </source>
</evidence>
<evidence type="ECO:0000256" key="4">
    <source>
        <dbReference type="ARBA" id="ARBA00022723"/>
    </source>
</evidence>
<evidence type="ECO:0000313" key="9">
    <source>
        <dbReference type="Proteomes" id="UP001595898"/>
    </source>
</evidence>
<organism evidence="8 9">
    <name type="scientific">Halosolutus amylolyticus</name>
    <dbReference type="NCBI Taxonomy" id="2932267"/>
    <lineage>
        <taxon>Archaea</taxon>
        <taxon>Methanobacteriati</taxon>
        <taxon>Methanobacteriota</taxon>
        <taxon>Stenosarchaea group</taxon>
        <taxon>Halobacteria</taxon>
        <taxon>Halobacteriales</taxon>
        <taxon>Natrialbaceae</taxon>
        <taxon>Halosolutus</taxon>
    </lineage>
</organism>
<keyword evidence="6" id="KW-0411">Iron-sulfur</keyword>
<dbReference type="CDD" id="cd21123">
    <property type="entry name" value="SPASM_MftC-like"/>
    <property type="match status" value="1"/>
</dbReference>
<dbReference type="NCBIfam" id="TIGR04347">
    <property type="entry name" value="pseudo_SAM_Halo"/>
    <property type="match status" value="1"/>
</dbReference>
<sequence>MISISKLLCDLDAESDGLRYDAADESSKPQITEEKQRRPVVVWNTTRQCNLYCSHCYAGADLEPGTGEFSTAEAKTFLEQLADYGAPVILFSGGEPLVRDDLVELVDYAADLGLRPVLSSNGTLLTREKAAALRDAGLQYAGISVDGLPERNDAFRGEEGAFDAAVRGIENCLDVGLKTGLRYTITEANAPDLEGVVDLLVDVGLDRFCFYHLDYGGRGADIADLDLSPEEKRAAVERLAEMTLEYHSQGEEIETLLVGNYADAAFLVKYAREEFGEAKARAVYDHLERNGGDPTGERVADVDYEGNVHPTQFWQGYSLGNVRDRPFGEIWEDESNPLLRALRNREDHLTGKCADCRYQSICRGGSRLRALAETSDLFAPDPQCYLREDEIRLEGAGSAIGGAAD</sequence>
<dbReference type="InterPro" id="IPR023885">
    <property type="entry name" value="4Fe4S-binding_SPASM_dom"/>
</dbReference>